<name>A0AA39IY21_9AGAR</name>
<gene>
    <name evidence="1" type="ORF">EV421DRAFT_1720995</name>
</gene>
<evidence type="ECO:0008006" key="3">
    <source>
        <dbReference type="Google" id="ProtNLM"/>
    </source>
</evidence>
<dbReference type="EMBL" id="JAUEPT010000128">
    <property type="protein sequence ID" value="KAK0430948.1"/>
    <property type="molecule type" value="Genomic_DNA"/>
</dbReference>
<keyword evidence="2" id="KW-1185">Reference proteome</keyword>
<organism evidence="1 2">
    <name type="scientific">Armillaria borealis</name>
    <dbReference type="NCBI Taxonomy" id="47425"/>
    <lineage>
        <taxon>Eukaryota</taxon>
        <taxon>Fungi</taxon>
        <taxon>Dikarya</taxon>
        <taxon>Basidiomycota</taxon>
        <taxon>Agaricomycotina</taxon>
        <taxon>Agaricomycetes</taxon>
        <taxon>Agaricomycetidae</taxon>
        <taxon>Agaricales</taxon>
        <taxon>Marasmiineae</taxon>
        <taxon>Physalacriaceae</taxon>
        <taxon>Armillaria</taxon>
    </lineage>
</organism>
<protein>
    <recommendedName>
        <fullName evidence="3">DUF659 domain-containing protein</fullName>
    </recommendedName>
</protein>
<dbReference type="AlphaFoldDB" id="A0AA39IY21"/>
<evidence type="ECO:0000313" key="2">
    <source>
        <dbReference type="Proteomes" id="UP001175226"/>
    </source>
</evidence>
<accession>A0AA39IY21</accession>
<reference evidence="1" key="1">
    <citation type="submission" date="2023-06" db="EMBL/GenBank/DDBJ databases">
        <authorList>
            <consortium name="Lawrence Berkeley National Laboratory"/>
            <person name="Ahrendt S."/>
            <person name="Sahu N."/>
            <person name="Indic B."/>
            <person name="Wong-Bajracharya J."/>
            <person name="Merenyi Z."/>
            <person name="Ke H.-M."/>
            <person name="Monk M."/>
            <person name="Kocsube S."/>
            <person name="Drula E."/>
            <person name="Lipzen A."/>
            <person name="Balint B."/>
            <person name="Henrissat B."/>
            <person name="Andreopoulos B."/>
            <person name="Martin F.M."/>
            <person name="Harder C.B."/>
            <person name="Rigling D."/>
            <person name="Ford K.L."/>
            <person name="Foster G.D."/>
            <person name="Pangilinan J."/>
            <person name="Papanicolaou A."/>
            <person name="Barry K."/>
            <person name="LaButti K."/>
            <person name="Viragh M."/>
            <person name="Koriabine M."/>
            <person name="Yan M."/>
            <person name="Riley R."/>
            <person name="Champramary S."/>
            <person name="Plett K.L."/>
            <person name="Tsai I.J."/>
            <person name="Slot J."/>
            <person name="Sipos G."/>
            <person name="Plett J."/>
            <person name="Nagy L.G."/>
            <person name="Grigoriev I.V."/>
        </authorList>
    </citation>
    <scope>NUCLEOTIDE SEQUENCE</scope>
    <source>
        <strain evidence="1">FPL87.14</strain>
    </source>
</reference>
<sequence length="147" mass="16519">STANLIHHDCACATNDNDDEPKLVQGNLNAFVQGSTYTARRLHARHVQLSTRHHVSHAFVEWEEYCAILHMFNKDVKIFLADTLSHNIKDVYSLIKTRVAKLLQGARGCIHVAQDGWAASQKLSLLGLVIVWVTNAKMQVLTMDMVQ</sequence>
<proteinExistence type="predicted"/>
<evidence type="ECO:0000313" key="1">
    <source>
        <dbReference type="EMBL" id="KAK0430948.1"/>
    </source>
</evidence>
<comment type="caution">
    <text evidence="1">The sequence shown here is derived from an EMBL/GenBank/DDBJ whole genome shotgun (WGS) entry which is preliminary data.</text>
</comment>
<feature type="non-terminal residue" evidence="1">
    <location>
        <position position="1"/>
    </location>
</feature>
<dbReference type="Proteomes" id="UP001175226">
    <property type="component" value="Unassembled WGS sequence"/>
</dbReference>